<sequence>MDLYFEHSVSLCDGHDDEVDDGSRRIGAQVYNDFVADFRAAMFAKKLLRRELHNWGWSSQENVANLHIYLDDLFAKHESLTILHLRLSHTREQADALPAPIEDQLRDLQALRMARTTFFDRMRRKPALFTDQPRYIWSILPSLDGRYDLHLTLLFDTAALQKVLDDRKVEAAQADVCLKDHADQVGACWVQVATGGRGSYLRGDSDAWLYGSHWVHGEVCDDDTERREKLKETLSYLAMRRALLRLKNEPPGEYFGMSRRKPRRSGASGYGGAQVG</sequence>
<evidence type="ECO:0000256" key="1">
    <source>
        <dbReference type="SAM" id="MobiDB-lite"/>
    </source>
</evidence>
<feature type="region of interest" description="Disordered" evidence="1">
    <location>
        <begin position="254"/>
        <end position="276"/>
    </location>
</feature>
<evidence type="ECO:0000313" key="2">
    <source>
        <dbReference type="EMBL" id="RDU98293.1"/>
    </source>
</evidence>
<dbReference type="Proteomes" id="UP000256838">
    <property type="component" value="Unassembled WGS sequence"/>
</dbReference>
<protein>
    <submittedName>
        <fullName evidence="2">Uncharacterized protein</fullName>
    </submittedName>
</protein>
<gene>
    <name evidence="2" type="ORF">DWV00_13320</name>
</gene>
<comment type="caution">
    <text evidence="2">The sequence shown here is derived from an EMBL/GenBank/DDBJ whole genome shotgun (WGS) entry which is preliminary data.</text>
</comment>
<accession>A0A3D8JYP8</accession>
<dbReference type="AlphaFoldDB" id="A0A3D8JYP8"/>
<proteinExistence type="predicted"/>
<name>A0A3D8JYP8_9BURK</name>
<organism evidence="2 3">
    <name type="scientific">Trinickia dinghuensis</name>
    <dbReference type="NCBI Taxonomy" id="2291023"/>
    <lineage>
        <taxon>Bacteria</taxon>
        <taxon>Pseudomonadati</taxon>
        <taxon>Pseudomonadota</taxon>
        <taxon>Betaproteobacteria</taxon>
        <taxon>Burkholderiales</taxon>
        <taxon>Burkholderiaceae</taxon>
        <taxon>Trinickia</taxon>
    </lineage>
</organism>
<dbReference type="EMBL" id="QRGA01000007">
    <property type="protein sequence ID" value="RDU98293.1"/>
    <property type="molecule type" value="Genomic_DNA"/>
</dbReference>
<reference evidence="2 3" key="1">
    <citation type="submission" date="2018-08" db="EMBL/GenBank/DDBJ databases">
        <title>Paraburkholderia sp. DHOM06 isolated from forest soil.</title>
        <authorList>
            <person name="Gao Z.-H."/>
            <person name="Qiu L.-H."/>
        </authorList>
    </citation>
    <scope>NUCLEOTIDE SEQUENCE [LARGE SCALE GENOMIC DNA]</scope>
    <source>
        <strain evidence="2 3">DHOM06</strain>
    </source>
</reference>
<keyword evidence="3" id="KW-1185">Reference proteome</keyword>
<evidence type="ECO:0000313" key="3">
    <source>
        <dbReference type="Proteomes" id="UP000256838"/>
    </source>
</evidence>